<dbReference type="EMBL" id="LN899819">
    <property type="protein sequence ID" value="CUV14305.1"/>
    <property type="molecule type" value="Genomic_DNA"/>
</dbReference>
<sequence length="119" mass="13315">MIEKLGAERLMPNEWQDDLEALDLEIVRLAIICQVKLLEPGVIQRVLDNDARDCINDHQTAFASLRGLLFLHFQMQKDLAEAYGPSDATEIVRRVWAHLQPRVGDQLGSLPNPGALSAT</sequence>
<organism evidence="1">
    <name type="scientific">Ralstonia solanacearum</name>
    <name type="common">Pseudomonas solanacearum</name>
    <dbReference type="NCBI Taxonomy" id="305"/>
    <lineage>
        <taxon>Bacteria</taxon>
        <taxon>Pseudomonadati</taxon>
        <taxon>Pseudomonadota</taxon>
        <taxon>Betaproteobacteria</taxon>
        <taxon>Burkholderiales</taxon>
        <taxon>Burkholderiaceae</taxon>
        <taxon>Ralstonia</taxon>
        <taxon>Ralstonia solanacearum species complex</taxon>
    </lineage>
</organism>
<dbReference type="AlphaFoldDB" id="A0A0S4TX07"/>
<evidence type="ECO:0000313" key="1">
    <source>
        <dbReference type="EMBL" id="CUV14305.1"/>
    </source>
</evidence>
<protein>
    <submittedName>
        <fullName evidence="1">Conserved hypothethical protein</fullName>
    </submittedName>
</protein>
<name>A0A0S4TX07_RALSL</name>
<gene>
    <name evidence="1" type="ORF">RUN39_v1_760005</name>
</gene>
<dbReference type="PATRIC" id="fig|305.106.peg.2769"/>
<accession>A0A0S4TX07</accession>
<proteinExistence type="predicted"/>
<reference evidence="1" key="1">
    <citation type="submission" date="2015-10" db="EMBL/GenBank/DDBJ databases">
        <authorList>
            <person name="Gilbert D.G."/>
        </authorList>
    </citation>
    <scope>NUCLEOTIDE SEQUENCE</scope>
    <source>
        <strain evidence="1">Phyl III-seqv23</strain>
    </source>
</reference>